<dbReference type="OrthoDB" id="4515194at2"/>
<dbReference type="PROSITE" id="PS51257">
    <property type="entry name" value="PROKAR_LIPOPROTEIN"/>
    <property type="match status" value="1"/>
</dbReference>
<feature type="domain" description="DUF7373" evidence="2">
    <location>
        <begin position="51"/>
        <end position="244"/>
    </location>
</feature>
<reference evidence="4 5" key="1">
    <citation type="submission" date="2017-09" db="EMBL/GenBank/DDBJ databases">
        <authorList>
            <person name="Ehlers B."/>
            <person name="Leendertz F.H."/>
        </authorList>
    </citation>
    <scope>NUCLEOTIDE SEQUENCE [LARGE SCALE GENOMIC DNA]</scope>
    <source>
        <strain evidence="4 5">DSM 45537</strain>
    </source>
</reference>
<dbReference type="Pfam" id="PF24092">
    <property type="entry name" value="DUF7373_C"/>
    <property type="match status" value="1"/>
</dbReference>
<accession>A0A285LSS1</accession>
<feature type="domain" description="DUF7373" evidence="3">
    <location>
        <begin position="249"/>
        <end position="392"/>
    </location>
</feature>
<evidence type="ECO:0000256" key="1">
    <source>
        <dbReference type="SAM" id="SignalP"/>
    </source>
</evidence>
<organism evidence="4 5">
    <name type="scientific">Nocardia amikacinitolerans</name>
    <dbReference type="NCBI Taxonomy" id="756689"/>
    <lineage>
        <taxon>Bacteria</taxon>
        <taxon>Bacillati</taxon>
        <taxon>Actinomycetota</taxon>
        <taxon>Actinomycetes</taxon>
        <taxon>Mycobacteriales</taxon>
        <taxon>Nocardiaceae</taxon>
        <taxon>Nocardia</taxon>
    </lineage>
</organism>
<feature type="chain" id="PRO_5012831871" description="Lipoprotein" evidence="1">
    <location>
        <begin position="28"/>
        <end position="396"/>
    </location>
</feature>
<dbReference type="InterPro" id="IPR056463">
    <property type="entry name" value="DUF7373_C"/>
</dbReference>
<gene>
    <name evidence="4" type="ORF">SAMN04244553_4954</name>
</gene>
<dbReference type="AlphaFoldDB" id="A0A285LSS1"/>
<keyword evidence="5" id="KW-1185">Reference proteome</keyword>
<evidence type="ECO:0008006" key="6">
    <source>
        <dbReference type="Google" id="ProtNLM"/>
    </source>
</evidence>
<evidence type="ECO:0000259" key="2">
    <source>
        <dbReference type="Pfam" id="PF24088"/>
    </source>
</evidence>
<feature type="signal peptide" evidence="1">
    <location>
        <begin position="1"/>
        <end position="27"/>
    </location>
</feature>
<evidence type="ECO:0000313" key="5">
    <source>
        <dbReference type="Proteomes" id="UP000219565"/>
    </source>
</evidence>
<dbReference type="STRING" id="1379680.GCA_001612615_02898"/>
<protein>
    <recommendedName>
        <fullName evidence="6">Lipoprotein</fullName>
    </recommendedName>
</protein>
<name>A0A285LSS1_9NOCA</name>
<evidence type="ECO:0000313" key="4">
    <source>
        <dbReference type="EMBL" id="SNY87994.1"/>
    </source>
</evidence>
<dbReference type="EMBL" id="OBEG01000005">
    <property type="protein sequence ID" value="SNY87994.1"/>
    <property type="molecule type" value="Genomic_DNA"/>
</dbReference>
<dbReference type="RefSeq" id="WP_097246956.1">
    <property type="nucleotide sequence ID" value="NZ_OBEG01000005.1"/>
</dbReference>
<dbReference type="InterPro" id="IPR055797">
    <property type="entry name" value="DUF7373"/>
</dbReference>
<dbReference type="Proteomes" id="UP000219565">
    <property type="component" value="Unassembled WGS sequence"/>
</dbReference>
<proteinExistence type="predicted"/>
<dbReference type="Pfam" id="PF24088">
    <property type="entry name" value="DUF7373"/>
    <property type="match status" value="1"/>
</dbReference>
<keyword evidence="1" id="KW-0732">Signal</keyword>
<sequence length="396" mass="42621">MVARSRIALAFLTVLLALSAGCGSEPAASVDTAALNPGNYPTTPRDLAALRTADAGAVRESIRLGSIVPLPMDLDSRLVHGRTNFAGHHYTARNPPFRGSGISNLENFGEQAPGLIAGWHTGGSRRANRNFGLDVAIALLRFTTPEQATHAMHVLADKGIEKYPPKQTLEIPGYPTGRTYLTAHDSVQSWTARGDYLLWTFVSDGLATPPDPAPLLSVAKKLFDRQFEQLDRFTPTPVEKLSDTTVDDLLARTLAAERPGTLEDVTGVYTVPAALHLESRPDLTRRAFEDAGVDLIAYAGTRVYRASDPAAAARLTAALAAQVPPDYDPIDSPPGLPDASCFREDPGPPQSARIILEHRCYFSHDRYVAEVTANQPQDLAQRASAQYLLLAHGSAG</sequence>
<evidence type="ECO:0000259" key="3">
    <source>
        <dbReference type="Pfam" id="PF24092"/>
    </source>
</evidence>